<evidence type="ECO:0000313" key="5">
    <source>
        <dbReference type="EMBL" id="SCB04508.1"/>
    </source>
</evidence>
<keyword evidence="3" id="KW-0378">Hydrolase</keyword>
<protein>
    <recommendedName>
        <fullName evidence="2">N-acetylmuramoyl-L-alanine amidase</fullName>
        <ecNumber evidence="2">3.5.1.28</ecNumber>
    </recommendedName>
</protein>
<proteinExistence type="predicted"/>
<name>A0A1C3TMT2_XANCT</name>
<dbReference type="Gene3D" id="3.40.630.40">
    <property type="entry name" value="Zn-dependent exopeptidases"/>
    <property type="match status" value="1"/>
</dbReference>
<dbReference type="PATRIC" id="fig|1261556.5.peg.1832"/>
<dbReference type="EMBL" id="LT604072">
    <property type="protein sequence ID" value="SCB04508.1"/>
    <property type="molecule type" value="Genomic_DNA"/>
</dbReference>
<comment type="catalytic activity">
    <reaction evidence="1">
        <text>Hydrolyzes the link between N-acetylmuramoyl residues and L-amino acid residues in certain cell-wall glycopeptides.</text>
        <dbReference type="EC" id="3.5.1.28"/>
    </reaction>
</comment>
<dbReference type="PANTHER" id="PTHR30404">
    <property type="entry name" value="N-ACETYLMURAMOYL-L-ALANINE AMIDASE"/>
    <property type="match status" value="1"/>
</dbReference>
<dbReference type="EC" id="3.5.1.28" evidence="2"/>
<evidence type="ECO:0000256" key="2">
    <source>
        <dbReference type="ARBA" id="ARBA00011901"/>
    </source>
</evidence>
<dbReference type="InterPro" id="IPR002508">
    <property type="entry name" value="MurNAc-LAA_cat"/>
</dbReference>
<dbReference type="Proteomes" id="UP000093071">
    <property type="component" value="Chromosome I"/>
</dbReference>
<evidence type="ECO:0000313" key="6">
    <source>
        <dbReference type="Proteomes" id="UP000093071"/>
    </source>
</evidence>
<organism evidence="5 6">
    <name type="scientific">Xanthomonas translucens pv. translucens DSM 18974</name>
    <dbReference type="NCBI Taxonomy" id="1261556"/>
    <lineage>
        <taxon>Bacteria</taxon>
        <taxon>Pseudomonadati</taxon>
        <taxon>Pseudomonadota</taxon>
        <taxon>Gammaproteobacteria</taxon>
        <taxon>Lysobacterales</taxon>
        <taxon>Lysobacteraceae</taxon>
        <taxon>Xanthomonas</taxon>
        <taxon>Xanthomonas translucens group</taxon>
    </lineage>
</organism>
<sequence length="530" mass="58669">MKRSTGNKDKGIINVYCALFAIFLVTLTGVPSALAEQQHQPEKPTAVTPEGWAKIQPLLQSDLQNLVDNQKRLPGQDEKIDVRVVYEKSTNKILVDLGGGYIPKGMTKFSETLGEALDEVSRRGHELVDGVLAIDVVTLRFNGRTINELFPDDFPVKHSWKQVTKAAAAAAAETPPPVVINPGHGAYHNYQYNDWRYQRERSFGVLEDLITLDYADALYTYLLARNPATVTSVKYTRSTDGSSLYSSSPGVYTTFTYSQMASRYYLKELYPDLGSTMWNLFPNGSSPDRLSLREQDDDIAARPLYANHIKAQAILSIHTNASDDATTRGTTVWVQPEDEPSKVLGSSVLCYLKEQVHSVPGYTDFRIADRVGEANKGENRRATVPAIILEVAFHTNSQDAAALQDTNFQQASMRGVEKGFRLKDKPCTTFKITAIPAVSDRWKNVVIPVKYEGFPRYPITSRTISCRASDDCDKTTRISYSDAGGNTMKIQPICGEKFGPPATKYNATTTLTDGDGVVTAAFKHSYTCQP</sequence>
<dbReference type="GO" id="GO:0030288">
    <property type="term" value="C:outer membrane-bounded periplasmic space"/>
    <property type="evidence" value="ECO:0007669"/>
    <property type="project" value="TreeGrafter"/>
</dbReference>
<dbReference type="CDD" id="cd02696">
    <property type="entry name" value="MurNAc-LAA"/>
    <property type="match status" value="1"/>
</dbReference>
<dbReference type="SMART" id="SM00646">
    <property type="entry name" value="Ami_3"/>
    <property type="match status" value="1"/>
</dbReference>
<feature type="domain" description="MurNAc-LAA" evidence="4">
    <location>
        <begin position="303"/>
        <end position="421"/>
    </location>
</feature>
<evidence type="ECO:0000256" key="3">
    <source>
        <dbReference type="ARBA" id="ARBA00022801"/>
    </source>
</evidence>
<dbReference type="PANTHER" id="PTHR30404:SF0">
    <property type="entry name" value="N-ACETYLMURAMOYL-L-ALANINE AMIDASE AMIC"/>
    <property type="match status" value="1"/>
</dbReference>
<dbReference type="RefSeq" id="WP_003481241.1">
    <property type="nucleotide sequence ID" value="NZ_LT604072.1"/>
</dbReference>
<evidence type="ECO:0000259" key="4">
    <source>
        <dbReference type="SMART" id="SM00646"/>
    </source>
</evidence>
<evidence type="ECO:0000256" key="1">
    <source>
        <dbReference type="ARBA" id="ARBA00001561"/>
    </source>
</evidence>
<dbReference type="SUPFAM" id="SSF53187">
    <property type="entry name" value="Zn-dependent exopeptidases"/>
    <property type="match status" value="1"/>
</dbReference>
<dbReference type="InterPro" id="IPR050695">
    <property type="entry name" value="N-acetylmuramoyl_amidase_3"/>
</dbReference>
<dbReference type="GO" id="GO:0009253">
    <property type="term" value="P:peptidoglycan catabolic process"/>
    <property type="evidence" value="ECO:0007669"/>
    <property type="project" value="InterPro"/>
</dbReference>
<reference evidence="6" key="1">
    <citation type="submission" date="2016-07" db="EMBL/GenBank/DDBJ databases">
        <authorList>
            <person name="Jaenicke Sebastian"/>
        </authorList>
    </citation>
    <scope>NUCLEOTIDE SEQUENCE [LARGE SCALE GENOMIC DNA]</scope>
</reference>
<dbReference type="AlphaFoldDB" id="A0A1C3TMT2"/>
<gene>
    <name evidence="5" type="ORF">BN444_03917</name>
</gene>
<dbReference type="GO" id="GO:0008745">
    <property type="term" value="F:N-acetylmuramoyl-L-alanine amidase activity"/>
    <property type="evidence" value="ECO:0007669"/>
    <property type="project" value="UniProtKB-EC"/>
</dbReference>
<dbReference type="Pfam" id="PF01520">
    <property type="entry name" value="Amidase_3"/>
    <property type="match status" value="1"/>
</dbReference>
<accession>A0A1C3TMT2</accession>